<keyword evidence="1" id="KW-0812">Transmembrane</keyword>
<keyword evidence="1" id="KW-0472">Membrane</keyword>
<gene>
    <name evidence="2" type="ORF">F0L74_18890</name>
</gene>
<dbReference type="RefSeq" id="WP_149839433.1">
    <property type="nucleotide sequence ID" value="NZ_VUOC01000003.1"/>
</dbReference>
<feature type="transmembrane region" description="Helical" evidence="1">
    <location>
        <begin position="219"/>
        <end position="240"/>
    </location>
</feature>
<evidence type="ECO:0000313" key="3">
    <source>
        <dbReference type="Proteomes" id="UP000324611"/>
    </source>
</evidence>
<name>A0A5B2VUI3_9BACT</name>
<feature type="transmembrane region" description="Helical" evidence="1">
    <location>
        <begin position="264"/>
        <end position="286"/>
    </location>
</feature>
<feature type="transmembrane region" description="Helical" evidence="1">
    <location>
        <begin position="195"/>
        <end position="213"/>
    </location>
</feature>
<keyword evidence="1" id="KW-1133">Transmembrane helix</keyword>
<evidence type="ECO:0000313" key="2">
    <source>
        <dbReference type="EMBL" id="KAA2241927.1"/>
    </source>
</evidence>
<reference evidence="2 3" key="2">
    <citation type="submission" date="2019-09" db="EMBL/GenBank/DDBJ databases">
        <authorList>
            <person name="Jin C."/>
        </authorList>
    </citation>
    <scope>NUCLEOTIDE SEQUENCE [LARGE SCALE GENOMIC DNA]</scope>
    <source>
        <strain evidence="2 3">BN140078</strain>
    </source>
</reference>
<feature type="transmembrane region" description="Helical" evidence="1">
    <location>
        <begin position="292"/>
        <end position="314"/>
    </location>
</feature>
<feature type="transmembrane region" description="Helical" evidence="1">
    <location>
        <begin position="21"/>
        <end position="40"/>
    </location>
</feature>
<accession>A0A5B2VUI3</accession>
<feature type="transmembrane region" description="Helical" evidence="1">
    <location>
        <begin position="326"/>
        <end position="358"/>
    </location>
</feature>
<feature type="transmembrane region" description="Helical" evidence="1">
    <location>
        <begin position="46"/>
        <end position="67"/>
    </location>
</feature>
<protein>
    <submittedName>
        <fullName evidence="2">Uncharacterized protein</fullName>
    </submittedName>
</protein>
<sequence length="372" mass="43216">MAVINILGKIFTGRFYAQNTGFFFLLFYLLFGIVPGGQLISYHYSLMMGIVSTTNFLLLAIGLWLLYNLKCMWFVLGTLGNKEYSFLYQTIGSMPARRMQTNWLLVHIGVYAPVLIYSSIAAVVAVRKAYYAPAVILLCFNVIMCVWAVWIYNRQLKRPGAITLYHRLQQWLNRSFYKPLPLYYVYELATNRTRALLVTKVLSCLVLVATFTLMEGDPYDIRAVLTGLLISLLLHCIVVFEHRHFEDQFLGFTRSLPLSLWKRYSALCITYGCLLLPEFGLLIIHTLPHSPWHWLLMIALAISLLPLFRCLLYFPRLDQDKYLRWVLGIFCVLLFMTLGYLYIGAIIATQAAAFILFITRYYRYEPHYEQVQ</sequence>
<comment type="caution">
    <text evidence="2">The sequence shown here is derived from an EMBL/GenBank/DDBJ whole genome shotgun (WGS) entry which is preliminary data.</text>
</comment>
<dbReference type="Proteomes" id="UP000324611">
    <property type="component" value="Unassembled WGS sequence"/>
</dbReference>
<dbReference type="AlphaFoldDB" id="A0A5B2VUI3"/>
<organism evidence="2 3">
    <name type="scientific">Chitinophaga agrisoli</name>
    <dbReference type="NCBI Taxonomy" id="2607653"/>
    <lineage>
        <taxon>Bacteria</taxon>
        <taxon>Pseudomonadati</taxon>
        <taxon>Bacteroidota</taxon>
        <taxon>Chitinophagia</taxon>
        <taxon>Chitinophagales</taxon>
        <taxon>Chitinophagaceae</taxon>
        <taxon>Chitinophaga</taxon>
    </lineage>
</organism>
<dbReference type="EMBL" id="VUOC01000003">
    <property type="protein sequence ID" value="KAA2241927.1"/>
    <property type="molecule type" value="Genomic_DNA"/>
</dbReference>
<feature type="transmembrane region" description="Helical" evidence="1">
    <location>
        <begin position="130"/>
        <end position="152"/>
    </location>
</feature>
<feature type="transmembrane region" description="Helical" evidence="1">
    <location>
        <begin position="103"/>
        <end position="124"/>
    </location>
</feature>
<evidence type="ECO:0000256" key="1">
    <source>
        <dbReference type="SAM" id="Phobius"/>
    </source>
</evidence>
<reference evidence="2 3" key="1">
    <citation type="submission" date="2019-09" db="EMBL/GenBank/DDBJ databases">
        <title>Chitinophaga ginsengihumi sp. nov., isolated from soil of ginseng rhizosphere.</title>
        <authorList>
            <person name="Lee J."/>
        </authorList>
    </citation>
    <scope>NUCLEOTIDE SEQUENCE [LARGE SCALE GENOMIC DNA]</scope>
    <source>
        <strain evidence="2 3">BN140078</strain>
    </source>
</reference>
<keyword evidence="3" id="KW-1185">Reference proteome</keyword>
<proteinExistence type="predicted"/>